<organism evidence="1 3">
    <name type="scientific">Trichococcus ilyis</name>
    <dbReference type="NCBI Taxonomy" id="640938"/>
    <lineage>
        <taxon>Bacteria</taxon>
        <taxon>Bacillati</taxon>
        <taxon>Bacillota</taxon>
        <taxon>Bacilli</taxon>
        <taxon>Lactobacillales</taxon>
        <taxon>Carnobacteriaceae</taxon>
        <taxon>Trichococcus</taxon>
    </lineage>
</organism>
<reference evidence="1 3" key="1">
    <citation type="submission" date="2016-02" db="EMBL/GenBank/DDBJ databases">
        <authorList>
            <person name="Wen L."/>
            <person name="He K."/>
            <person name="Yang H."/>
        </authorList>
    </citation>
    <scope>NUCLEOTIDE SEQUENCE [LARGE SCALE GENOMIC DNA]</scope>
    <source>
        <strain evidence="1">Trichococcus_R210</strain>
    </source>
</reference>
<dbReference type="AlphaFoldDB" id="A0A143Z6T8"/>
<dbReference type="EMBL" id="FNYT01000029">
    <property type="protein sequence ID" value="SEJ82861.1"/>
    <property type="molecule type" value="Genomic_DNA"/>
</dbReference>
<evidence type="ECO:0000313" key="4">
    <source>
        <dbReference type="Proteomes" id="UP000199280"/>
    </source>
</evidence>
<dbReference type="STRING" id="640938.TR210_2479"/>
<evidence type="ECO:0000313" key="3">
    <source>
        <dbReference type="Proteomes" id="UP000076878"/>
    </source>
</evidence>
<accession>A0A143Z6T8</accession>
<dbReference type="Proteomes" id="UP000076878">
    <property type="component" value="Unassembled WGS sequence"/>
</dbReference>
<evidence type="ECO:0000313" key="2">
    <source>
        <dbReference type="EMBL" id="SEJ82861.1"/>
    </source>
</evidence>
<keyword evidence="4" id="KW-1185">Reference proteome</keyword>
<reference evidence="2 4" key="2">
    <citation type="submission" date="2016-10" db="EMBL/GenBank/DDBJ databases">
        <authorList>
            <person name="Varghese N."/>
            <person name="Submissions S."/>
        </authorList>
    </citation>
    <scope>NUCLEOTIDE SEQUENCE [LARGE SCALE GENOMIC DNA]</scope>
    <source>
        <strain evidence="2 4">DSM 22150</strain>
    </source>
</reference>
<dbReference type="RefSeq" id="WP_068624244.1">
    <property type="nucleotide sequence ID" value="NZ_FJNB01000023.1"/>
</dbReference>
<evidence type="ECO:0000313" key="1">
    <source>
        <dbReference type="EMBL" id="CZR07759.1"/>
    </source>
</evidence>
<dbReference type="Proteomes" id="UP000199280">
    <property type="component" value="Unassembled WGS sequence"/>
</dbReference>
<protein>
    <submittedName>
        <fullName evidence="1">Uncharacterized protein</fullName>
    </submittedName>
</protein>
<proteinExistence type="predicted"/>
<gene>
    <name evidence="2" type="ORF">SAMN05216375_12936</name>
    <name evidence="1" type="ORF">TR210_2479</name>
</gene>
<sequence length="178" mass="20690">MIKETRKRTEKVFEEYNDYQDRGMVKWLTAFSMEELTRSISAGKEEALKDIPILAQMNASEIDEVLAEALQKNRPVSIQLNQKDSLGRQTESIVGHFRGSLTGNKIFINNQWISLESIRNIQLLQAEKWFQIHVFTNNRMQIAGKNPNPTSSPIEENDTLDTEITWIEDFNQSEEWIE</sequence>
<dbReference type="OrthoDB" id="1644322at2"/>
<name>A0A143Z6T8_9LACT</name>
<dbReference type="EMBL" id="FJNB01000023">
    <property type="protein sequence ID" value="CZR07759.1"/>
    <property type="molecule type" value="Genomic_DNA"/>
</dbReference>